<dbReference type="STRING" id="1122214.Mame_01676"/>
<proteinExistence type="predicted"/>
<sequence length="412" mass="44836">MLELLFCSLFTILPDFLYRRYKQGKRLGREINLFTVWYELRWGITGCTVLTILLITTVFFYHPTSTTVSSYFRTVSILPDTPGRVTEVYVKTGDTVQAGDVIFTLDDRQQQAAVSAAREKVAEVEAQQAVAEQELEAARATVEQARSALDHAQIELDRNLGLQQRNADAVAQRVIDALQSSVSEKQSALDVALANQRAVEARIETLLPTQKAGAEAALQEAEVALDQRSVRAGIAGNIQQFQLRPGDVVNPFVRPAGILVPQDQEEGVFVAGFGQLTAQVIHPGMIGELACATDPFKIIPVVVDAVQDVIAAGQFRPSDSLMDVNDRSGNPGTVIVRLSPLYEGQAASIPPGSACIANVYTSNYDKYKDPNIGFGHSLLLHMIDTVGILHAALLRLEVVMLPVNQLVFSGGH</sequence>
<dbReference type="Proteomes" id="UP000191135">
    <property type="component" value="Chromosome"/>
</dbReference>
<dbReference type="OrthoDB" id="7929252at2"/>
<evidence type="ECO:0000256" key="1">
    <source>
        <dbReference type="SAM" id="Coils"/>
    </source>
</evidence>
<feature type="domain" description="Multidrug resistance protein MdtA-like barrel-sandwich hybrid" evidence="2">
    <location>
        <begin position="73"/>
        <end position="250"/>
    </location>
</feature>
<dbReference type="Gene3D" id="1.10.287.470">
    <property type="entry name" value="Helix hairpin bin"/>
    <property type="match status" value="1"/>
</dbReference>
<reference evidence="3 4" key="1">
    <citation type="submission" date="2017-03" db="EMBL/GenBank/DDBJ databases">
        <title>Foreign affairs: Plasmid Transfer between Roseobacters and Rhizobia.</title>
        <authorList>
            <person name="Bartling P."/>
            <person name="Bunk B."/>
            <person name="Overmann J."/>
            <person name="Brinkmann H."/>
            <person name="Petersen J."/>
        </authorList>
    </citation>
    <scope>NUCLEOTIDE SEQUENCE [LARGE SCALE GENOMIC DNA]</scope>
    <source>
        <strain evidence="3 4">MACL11</strain>
    </source>
</reference>
<dbReference type="RefSeq" id="WP_018066172.1">
    <property type="nucleotide sequence ID" value="NZ_AQWH01000020.1"/>
</dbReference>
<gene>
    <name evidence="3" type="primary">yiaV</name>
    <name evidence="3" type="ORF">Mame_01676</name>
</gene>
<dbReference type="EMBL" id="CP020330">
    <property type="protein sequence ID" value="AQZ51023.1"/>
    <property type="molecule type" value="Genomic_DNA"/>
</dbReference>
<evidence type="ECO:0000313" key="3">
    <source>
        <dbReference type="EMBL" id="AQZ51023.1"/>
    </source>
</evidence>
<feature type="coiled-coil region" evidence="1">
    <location>
        <begin position="114"/>
        <end position="155"/>
    </location>
</feature>
<dbReference type="PANTHER" id="PTHR30367:SF12">
    <property type="entry name" value="P-HYDROXYBENZOIC ACID EFFLUX PUMP SUBUNIT AAEA"/>
    <property type="match status" value="1"/>
</dbReference>
<organism evidence="3 4">
    <name type="scientific">Martelella mediterranea DSM 17316</name>
    <dbReference type="NCBI Taxonomy" id="1122214"/>
    <lineage>
        <taxon>Bacteria</taxon>
        <taxon>Pseudomonadati</taxon>
        <taxon>Pseudomonadota</taxon>
        <taxon>Alphaproteobacteria</taxon>
        <taxon>Hyphomicrobiales</taxon>
        <taxon>Aurantimonadaceae</taxon>
        <taxon>Martelella</taxon>
    </lineage>
</organism>
<keyword evidence="1" id="KW-0175">Coiled coil</keyword>
<evidence type="ECO:0000313" key="4">
    <source>
        <dbReference type="Proteomes" id="UP000191135"/>
    </source>
</evidence>
<dbReference type="eggNOG" id="COG1566">
    <property type="taxonomic scope" value="Bacteria"/>
</dbReference>
<accession>A0A1U9YZZ5</accession>
<dbReference type="InterPro" id="IPR050393">
    <property type="entry name" value="MFP_Efflux_Pump"/>
</dbReference>
<keyword evidence="4" id="KW-1185">Reference proteome</keyword>
<dbReference type="Gene3D" id="2.40.50.100">
    <property type="match status" value="2"/>
</dbReference>
<dbReference type="KEGG" id="mmed:Mame_01676"/>
<dbReference type="SUPFAM" id="SSF111369">
    <property type="entry name" value="HlyD-like secretion proteins"/>
    <property type="match status" value="1"/>
</dbReference>
<name>A0A1U9YZZ5_9HYPH</name>
<dbReference type="InterPro" id="IPR058625">
    <property type="entry name" value="MdtA-like_BSH"/>
</dbReference>
<dbReference type="Pfam" id="PF25917">
    <property type="entry name" value="BSH_RND"/>
    <property type="match status" value="1"/>
</dbReference>
<dbReference type="AlphaFoldDB" id="A0A1U9YZZ5"/>
<dbReference type="PANTHER" id="PTHR30367">
    <property type="entry name" value="P-HYDROXYBENZOIC ACID EFFLUX PUMP SUBUNIT AAEA-RELATED"/>
    <property type="match status" value="1"/>
</dbReference>
<evidence type="ECO:0000259" key="2">
    <source>
        <dbReference type="Pfam" id="PF25917"/>
    </source>
</evidence>
<protein>
    <submittedName>
        <fullName evidence="3">Inner membrane protein YiaV</fullName>
    </submittedName>
</protein>